<name>A0A655I7C6_MYCTX</name>
<accession>A0A655I7C6</accession>
<dbReference type="EMBL" id="CHKL01000015">
    <property type="protein sequence ID" value="COV61503.1"/>
    <property type="molecule type" value="Genomic_DNA"/>
</dbReference>
<evidence type="ECO:0000256" key="1">
    <source>
        <dbReference type="SAM" id="MobiDB-lite"/>
    </source>
</evidence>
<reference evidence="2 3" key="1">
    <citation type="submission" date="2015-03" db="EMBL/GenBank/DDBJ databases">
        <authorList>
            <consortium name="Pathogen Informatics"/>
        </authorList>
    </citation>
    <scope>NUCLEOTIDE SEQUENCE [LARGE SCALE GENOMIC DNA]</scope>
    <source>
        <strain evidence="2 3">P00601463</strain>
    </source>
</reference>
<evidence type="ECO:0000313" key="2">
    <source>
        <dbReference type="EMBL" id="COV61503.1"/>
    </source>
</evidence>
<sequence>MSRPARRYSLAVRPAPGPDRPVRRAYSVSSRPSAVSRSKWNFAWWRGMPTASAAWSRLTGIDCEHTNW</sequence>
<protein>
    <submittedName>
        <fullName evidence="2">Uncharacterized protein</fullName>
    </submittedName>
</protein>
<gene>
    <name evidence="2" type="ORF">ERS007741_00292</name>
</gene>
<proteinExistence type="predicted"/>
<feature type="region of interest" description="Disordered" evidence="1">
    <location>
        <begin position="1"/>
        <end position="24"/>
    </location>
</feature>
<evidence type="ECO:0000313" key="3">
    <source>
        <dbReference type="Proteomes" id="UP000048600"/>
    </source>
</evidence>
<dbReference type="AlphaFoldDB" id="A0A655I7C6"/>
<dbReference type="Proteomes" id="UP000048600">
    <property type="component" value="Unassembled WGS sequence"/>
</dbReference>
<organism evidence="2 3">
    <name type="scientific">Mycobacterium tuberculosis</name>
    <dbReference type="NCBI Taxonomy" id="1773"/>
    <lineage>
        <taxon>Bacteria</taxon>
        <taxon>Bacillati</taxon>
        <taxon>Actinomycetota</taxon>
        <taxon>Actinomycetes</taxon>
        <taxon>Mycobacteriales</taxon>
        <taxon>Mycobacteriaceae</taxon>
        <taxon>Mycobacterium</taxon>
        <taxon>Mycobacterium tuberculosis complex</taxon>
    </lineage>
</organism>